<dbReference type="PROSITE" id="PS50297">
    <property type="entry name" value="ANK_REP_REGION"/>
    <property type="match status" value="3"/>
</dbReference>
<gene>
    <name evidence="5" type="ORF">MNOR_LOCUS17258</name>
</gene>
<feature type="non-terminal residue" evidence="5">
    <location>
        <position position="681"/>
    </location>
</feature>
<dbReference type="Pfam" id="PF12796">
    <property type="entry name" value="Ank_2"/>
    <property type="match status" value="2"/>
</dbReference>
<dbReference type="EMBL" id="CAXKWB010011763">
    <property type="protein sequence ID" value="CAL4102278.1"/>
    <property type="molecule type" value="Genomic_DNA"/>
</dbReference>
<evidence type="ECO:0000256" key="1">
    <source>
        <dbReference type="ARBA" id="ARBA00022737"/>
    </source>
</evidence>
<comment type="caution">
    <text evidence="5">The sequence shown here is derived from an EMBL/GenBank/DDBJ whole genome shotgun (WGS) entry which is preliminary data.</text>
</comment>
<protein>
    <recommendedName>
        <fullName evidence="7">Protein phosphatase 1 regulatory subunit 16A</fullName>
    </recommendedName>
</protein>
<keyword evidence="6" id="KW-1185">Reference proteome</keyword>
<keyword evidence="4" id="KW-0812">Transmembrane</keyword>
<dbReference type="PANTHER" id="PTHR24179">
    <property type="entry name" value="PROTEIN PHOSPHATASE 1 REGULATORY SUBUNIT 12"/>
    <property type="match status" value="1"/>
</dbReference>
<dbReference type="AlphaFoldDB" id="A0AAV2QWU7"/>
<sequence length="681" mass="78175">MMEHDELISEKEQMDKMPVGERIRLGKKRRKQQLVYYDKYNRRESNQRSGSERVKRLKFTTDITLLEIASRGAVDEMQSLLKAGANSNMANHDGLTAMHQCCIDGSIEMVSLLLKARANVNLTDRDLWTPLHAAATCGHLQICQMLIKAGANLTAVNGDGDMPYDITEDEETLQYLENEMIKRGITQDSIEKARTSFHDSMMQDVKNLIKAKSFLDFPQDQGGTLLHVAISNGFEDIAELLMKNGAPLIVEDEDGWQPIHVAAFWGMGQVLELLARDYSVNLRVRTHLGETPYELCDDPDLKGLILDILNENPIDTDNDNEEFGEEINITLKTENGENSDSKKAETVVFQDKIETQNSDTGTTSGENKENENYISIENRENENELELNTHPIVNDHSNERMVAERRGSMKEIKLNASFRTRSNSDLAKRIKSISSNMKNNENLHEESSNAGNNKANEEFYENETYTDESLNLQTFDENSTSHKSEEENYESTQQSEDMTTTTDDENKKNSNEEKYISTIINSDEIYETTVHTYNDDNYESISQYENLKVKRNKSSVPIGIQRNSLQYIKWQRQQSRLSRTEESTSEQNAIEYPSSTWYTPTMFQPPMTIHKYTMNTSEFVGKKKKKKKNDKFVKKEKGCITYNRLLIMRYGIFNLISLEYTILFLSLIMDFFLIGDEAKTF</sequence>
<dbReference type="SUPFAM" id="SSF48403">
    <property type="entry name" value="Ankyrin repeat"/>
    <property type="match status" value="1"/>
</dbReference>
<evidence type="ECO:0000313" key="5">
    <source>
        <dbReference type="EMBL" id="CAL4102278.1"/>
    </source>
</evidence>
<dbReference type="PANTHER" id="PTHR24179:SF29">
    <property type="entry name" value="LD46604P"/>
    <property type="match status" value="1"/>
</dbReference>
<feature type="compositionally biased region" description="Polar residues" evidence="3">
    <location>
        <begin position="490"/>
        <end position="501"/>
    </location>
</feature>
<dbReference type="InterPro" id="IPR002110">
    <property type="entry name" value="Ankyrin_rpt"/>
</dbReference>
<dbReference type="Proteomes" id="UP001497623">
    <property type="component" value="Unassembled WGS sequence"/>
</dbReference>
<dbReference type="PROSITE" id="PS50088">
    <property type="entry name" value="ANK_REPEAT"/>
    <property type="match status" value="3"/>
</dbReference>
<keyword evidence="4" id="KW-1133">Transmembrane helix</keyword>
<feature type="region of interest" description="Disordered" evidence="3">
    <location>
        <begin position="477"/>
        <end position="512"/>
    </location>
</feature>
<evidence type="ECO:0000313" key="6">
    <source>
        <dbReference type="Proteomes" id="UP001497623"/>
    </source>
</evidence>
<dbReference type="InterPro" id="IPR051226">
    <property type="entry name" value="PP1_Regulatory_Subunit"/>
</dbReference>
<keyword evidence="1" id="KW-0677">Repeat</keyword>
<evidence type="ECO:0008006" key="7">
    <source>
        <dbReference type="Google" id="ProtNLM"/>
    </source>
</evidence>
<dbReference type="SMART" id="SM00248">
    <property type="entry name" value="ANK"/>
    <property type="match status" value="5"/>
</dbReference>
<evidence type="ECO:0000256" key="4">
    <source>
        <dbReference type="SAM" id="Phobius"/>
    </source>
</evidence>
<keyword evidence="2" id="KW-0040">ANK repeat</keyword>
<dbReference type="GO" id="GO:0017020">
    <property type="term" value="F:myosin phosphatase regulator activity"/>
    <property type="evidence" value="ECO:0007669"/>
    <property type="project" value="TreeGrafter"/>
</dbReference>
<organism evidence="5 6">
    <name type="scientific">Meganyctiphanes norvegica</name>
    <name type="common">Northern krill</name>
    <name type="synonym">Thysanopoda norvegica</name>
    <dbReference type="NCBI Taxonomy" id="48144"/>
    <lineage>
        <taxon>Eukaryota</taxon>
        <taxon>Metazoa</taxon>
        <taxon>Ecdysozoa</taxon>
        <taxon>Arthropoda</taxon>
        <taxon>Crustacea</taxon>
        <taxon>Multicrustacea</taxon>
        <taxon>Malacostraca</taxon>
        <taxon>Eumalacostraca</taxon>
        <taxon>Eucarida</taxon>
        <taxon>Euphausiacea</taxon>
        <taxon>Euphausiidae</taxon>
        <taxon>Meganyctiphanes</taxon>
    </lineage>
</organism>
<feature type="region of interest" description="Disordered" evidence="3">
    <location>
        <begin position="434"/>
        <end position="454"/>
    </location>
</feature>
<feature type="repeat" description="ANK" evidence="2">
    <location>
        <begin position="93"/>
        <end position="125"/>
    </location>
</feature>
<dbReference type="Gene3D" id="1.25.40.20">
    <property type="entry name" value="Ankyrin repeat-containing domain"/>
    <property type="match status" value="2"/>
</dbReference>
<name>A0AAV2QWU7_MEGNR</name>
<evidence type="ECO:0000256" key="3">
    <source>
        <dbReference type="SAM" id="MobiDB-lite"/>
    </source>
</evidence>
<dbReference type="InterPro" id="IPR036770">
    <property type="entry name" value="Ankyrin_rpt-contain_sf"/>
</dbReference>
<evidence type="ECO:0000256" key="2">
    <source>
        <dbReference type="PROSITE-ProRule" id="PRU00023"/>
    </source>
</evidence>
<feature type="repeat" description="ANK" evidence="2">
    <location>
        <begin position="126"/>
        <end position="158"/>
    </location>
</feature>
<keyword evidence="4" id="KW-0472">Membrane</keyword>
<dbReference type="GO" id="GO:0005737">
    <property type="term" value="C:cytoplasm"/>
    <property type="evidence" value="ECO:0007669"/>
    <property type="project" value="TreeGrafter"/>
</dbReference>
<feature type="transmembrane region" description="Helical" evidence="4">
    <location>
        <begin position="650"/>
        <end position="674"/>
    </location>
</feature>
<accession>A0AAV2QWU7</accession>
<feature type="repeat" description="ANK" evidence="2">
    <location>
        <begin position="221"/>
        <end position="253"/>
    </location>
</feature>
<dbReference type="GO" id="GO:0004857">
    <property type="term" value="F:enzyme inhibitor activity"/>
    <property type="evidence" value="ECO:0007669"/>
    <property type="project" value="TreeGrafter"/>
</dbReference>
<proteinExistence type="predicted"/>
<reference evidence="5 6" key="1">
    <citation type="submission" date="2024-05" db="EMBL/GenBank/DDBJ databases">
        <authorList>
            <person name="Wallberg A."/>
        </authorList>
    </citation>
    <scope>NUCLEOTIDE SEQUENCE [LARGE SCALE GENOMIC DNA]</scope>
</reference>